<proteinExistence type="predicted"/>
<evidence type="ECO:0000313" key="3">
    <source>
        <dbReference type="Proteomes" id="UP000182649"/>
    </source>
</evidence>
<name>A0A1I7G310_9PROT</name>
<evidence type="ECO:0000313" key="2">
    <source>
        <dbReference type="EMBL" id="SFU42656.1"/>
    </source>
</evidence>
<gene>
    <name evidence="2" type="ORF">SAMN05216417_103102</name>
</gene>
<reference evidence="2 3" key="1">
    <citation type="submission" date="2016-10" db="EMBL/GenBank/DDBJ databases">
        <authorList>
            <person name="de Groot N.N."/>
        </authorList>
    </citation>
    <scope>NUCLEOTIDE SEQUENCE [LARGE SCALE GENOMIC DNA]</scope>
    <source>
        <strain evidence="2 3">Nl14</strain>
    </source>
</reference>
<dbReference type="AlphaFoldDB" id="A0A1I7G310"/>
<feature type="region of interest" description="Disordered" evidence="1">
    <location>
        <begin position="14"/>
        <end position="53"/>
    </location>
</feature>
<dbReference type="Proteomes" id="UP000182649">
    <property type="component" value="Unassembled WGS sequence"/>
</dbReference>
<evidence type="ECO:0000256" key="1">
    <source>
        <dbReference type="SAM" id="MobiDB-lite"/>
    </source>
</evidence>
<protein>
    <submittedName>
        <fullName evidence="2">Uncharacterized protein</fullName>
    </submittedName>
</protein>
<sequence>MKRRCLGTSMCQLQYDNTGDDERNPEVSSNGRRIIVEEDADKKRAGSSDRSNS</sequence>
<organism evidence="2 3">
    <name type="scientific">Nitrosospira multiformis</name>
    <dbReference type="NCBI Taxonomy" id="1231"/>
    <lineage>
        <taxon>Bacteria</taxon>
        <taxon>Pseudomonadati</taxon>
        <taxon>Pseudomonadota</taxon>
        <taxon>Betaproteobacteria</taxon>
        <taxon>Nitrosomonadales</taxon>
        <taxon>Nitrosomonadaceae</taxon>
        <taxon>Nitrosospira</taxon>
    </lineage>
</organism>
<dbReference type="EMBL" id="FPBZ01000003">
    <property type="protein sequence ID" value="SFU42656.1"/>
    <property type="molecule type" value="Genomic_DNA"/>
</dbReference>
<accession>A0A1I7G310</accession>
<feature type="compositionally biased region" description="Basic and acidic residues" evidence="1">
    <location>
        <begin position="34"/>
        <end position="53"/>
    </location>
</feature>